<dbReference type="GO" id="GO:0008146">
    <property type="term" value="F:sulfotransferase activity"/>
    <property type="evidence" value="ECO:0007669"/>
    <property type="project" value="InterPro"/>
</dbReference>
<dbReference type="PANTHER" id="PTHR10605">
    <property type="entry name" value="HEPARAN SULFATE SULFOTRANSFERASE"/>
    <property type="match status" value="1"/>
</dbReference>
<evidence type="ECO:0000313" key="5">
    <source>
        <dbReference type="Proteomes" id="UP000215377"/>
    </source>
</evidence>
<dbReference type="InterPro" id="IPR037359">
    <property type="entry name" value="NST/OST"/>
</dbReference>
<evidence type="ECO:0000256" key="2">
    <source>
        <dbReference type="ARBA" id="ARBA00023180"/>
    </source>
</evidence>
<dbReference type="EMBL" id="AQQR01000001">
    <property type="protein sequence ID" value="OWU77589.1"/>
    <property type="molecule type" value="Genomic_DNA"/>
</dbReference>
<gene>
    <name evidence="4" type="ORF">ATO3_02560</name>
</gene>
<comment type="caution">
    <text evidence="4">The sequence shown here is derived from an EMBL/GenBank/DDBJ whole genome shotgun (WGS) entry which is preliminary data.</text>
</comment>
<dbReference type="SUPFAM" id="SSF52540">
    <property type="entry name" value="P-loop containing nucleoside triphosphate hydrolases"/>
    <property type="match status" value="1"/>
</dbReference>
<name>A0A225NRZ9_9RHOB</name>
<sequence>MPNLIIIGAQKSASTFMQNAVAEHPDVFIPKGEEAYFEDPDYDQKSASYLSGRFDGRNEKILGIKRPNYIGKPEVPARIVRDLPDAKIIAVLRNPVDRAIAAYFHQIRYGTMPLLPLDEGMSKLVENDGVIPGYARSKEILEFGLYYKYLSQYEHFSSSGRQLVFLHEDISKEPEECIRKSYEFLGVDVSYSPQNLQGRPMAAVYNPLRLKVLAARNPLMFTYNDDRTRLHSRKMNYLEYGLAGALTVADRYVLSRFLRNNKPQLDPTIRKKMVNYFLEDIRKLEKLIDRDLSAWMG</sequence>
<evidence type="ECO:0000256" key="1">
    <source>
        <dbReference type="ARBA" id="ARBA00022679"/>
    </source>
</evidence>
<evidence type="ECO:0000259" key="3">
    <source>
        <dbReference type="Pfam" id="PF00685"/>
    </source>
</evidence>
<organism evidence="4 5">
    <name type="scientific">Marinibacterium profundimaris</name>
    <dbReference type="NCBI Taxonomy" id="1679460"/>
    <lineage>
        <taxon>Bacteria</taxon>
        <taxon>Pseudomonadati</taxon>
        <taxon>Pseudomonadota</taxon>
        <taxon>Alphaproteobacteria</taxon>
        <taxon>Rhodobacterales</taxon>
        <taxon>Paracoccaceae</taxon>
        <taxon>Marinibacterium</taxon>
    </lineage>
</organism>
<dbReference type="AlphaFoldDB" id="A0A225NRZ9"/>
<keyword evidence="1" id="KW-0808">Transferase</keyword>
<keyword evidence="2" id="KW-0325">Glycoprotein</keyword>
<keyword evidence="5" id="KW-1185">Reference proteome</keyword>
<proteinExistence type="predicted"/>
<protein>
    <recommendedName>
        <fullName evidence="3">Sulfotransferase domain-containing protein</fullName>
    </recommendedName>
</protein>
<dbReference type="Proteomes" id="UP000215377">
    <property type="component" value="Unassembled WGS sequence"/>
</dbReference>
<dbReference type="Pfam" id="PF00685">
    <property type="entry name" value="Sulfotransfer_1"/>
    <property type="match status" value="1"/>
</dbReference>
<dbReference type="InterPro" id="IPR000863">
    <property type="entry name" value="Sulfotransferase_dom"/>
</dbReference>
<dbReference type="InterPro" id="IPR027417">
    <property type="entry name" value="P-loop_NTPase"/>
</dbReference>
<accession>A0A225NRZ9</accession>
<feature type="domain" description="Sulfotransferase" evidence="3">
    <location>
        <begin position="3"/>
        <end position="190"/>
    </location>
</feature>
<reference evidence="4 5" key="1">
    <citation type="submission" date="2013-04" db="EMBL/GenBank/DDBJ databases">
        <title>Oceanicola sp. 22II1-22F33 Genome Sequencing.</title>
        <authorList>
            <person name="Lai Q."/>
            <person name="Li G."/>
            <person name="Shao Z."/>
        </authorList>
    </citation>
    <scope>NUCLEOTIDE SEQUENCE [LARGE SCALE GENOMIC DNA]</scope>
    <source>
        <strain evidence="4 5">22II1-22F33</strain>
    </source>
</reference>
<evidence type="ECO:0000313" key="4">
    <source>
        <dbReference type="EMBL" id="OWU77589.1"/>
    </source>
</evidence>
<dbReference type="Gene3D" id="3.40.50.300">
    <property type="entry name" value="P-loop containing nucleotide triphosphate hydrolases"/>
    <property type="match status" value="1"/>
</dbReference>
<dbReference type="PANTHER" id="PTHR10605:SF56">
    <property type="entry name" value="BIFUNCTIONAL HEPARAN SULFATE N-DEACETYLASE_N-SULFOTRANSFERASE"/>
    <property type="match status" value="1"/>
</dbReference>